<keyword evidence="3" id="KW-0804">Transcription</keyword>
<evidence type="ECO:0000313" key="5">
    <source>
        <dbReference type="EMBL" id="GIH98392.1"/>
    </source>
</evidence>
<evidence type="ECO:0000256" key="2">
    <source>
        <dbReference type="ARBA" id="ARBA00023125"/>
    </source>
</evidence>
<keyword evidence="2" id="KW-0238">DNA-binding</keyword>
<keyword evidence="1" id="KW-0805">Transcription regulation</keyword>
<dbReference type="Pfam" id="PF25873">
    <property type="entry name" value="WHD_MalT"/>
    <property type="match status" value="1"/>
</dbReference>
<dbReference type="SUPFAM" id="SSF52540">
    <property type="entry name" value="P-loop containing nucleoside triphosphate hydrolases"/>
    <property type="match status" value="1"/>
</dbReference>
<dbReference type="SMART" id="SM00421">
    <property type="entry name" value="HTH_LUXR"/>
    <property type="match status" value="1"/>
</dbReference>
<dbReference type="PRINTS" id="PR00038">
    <property type="entry name" value="HTHLUXR"/>
</dbReference>
<dbReference type="InterPro" id="IPR036388">
    <property type="entry name" value="WH-like_DNA-bd_sf"/>
</dbReference>
<dbReference type="PANTHER" id="PTHR44688">
    <property type="entry name" value="DNA-BINDING TRANSCRIPTIONAL ACTIVATOR DEVR_DOSR"/>
    <property type="match status" value="1"/>
</dbReference>
<evidence type="ECO:0000259" key="4">
    <source>
        <dbReference type="PROSITE" id="PS50043"/>
    </source>
</evidence>
<accession>A0A8J3SQE2</accession>
<dbReference type="SUPFAM" id="SSF46894">
    <property type="entry name" value="C-terminal effector domain of the bipartite response regulators"/>
    <property type="match status" value="1"/>
</dbReference>
<organism evidence="5 6">
    <name type="scientific">Planobispora takensis</name>
    <dbReference type="NCBI Taxonomy" id="1367882"/>
    <lineage>
        <taxon>Bacteria</taxon>
        <taxon>Bacillati</taxon>
        <taxon>Actinomycetota</taxon>
        <taxon>Actinomycetes</taxon>
        <taxon>Streptosporangiales</taxon>
        <taxon>Streptosporangiaceae</taxon>
        <taxon>Planobispora</taxon>
    </lineage>
</organism>
<dbReference type="Gene3D" id="1.10.10.10">
    <property type="entry name" value="Winged helix-like DNA-binding domain superfamily/Winged helix DNA-binding domain"/>
    <property type="match status" value="1"/>
</dbReference>
<dbReference type="GO" id="GO:0003677">
    <property type="term" value="F:DNA binding"/>
    <property type="evidence" value="ECO:0007669"/>
    <property type="project" value="UniProtKB-KW"/>
</dbReference>
<dbReference type="InterPro" id="IPR016032">
    <property type="entry name" value="Sig_transdc_resp-reg_C-effctor"/>
</dbReference>
<dbReference type="Proteomes" id="UP000634476">
    <property type="component" value="Unassembled WGS sequence"/>
</dbReference>
<dbReference type="AlphaFoldDB" id="A0A8J3SQE2"/>
<dbReference type="InterPro" id="IPR059106">
    <property type="entry name" value="WHD_MalT"/>
</dbReference>
<evidence type="ECO:0000256" key="3">
    <source>
        <dbReference type="ARBA" id="ARBA00023163"/>
    </source>
</evidence>
<keyword evidence="6" id="KW-1185">Reference proteome</keyword>
<dbReference type="Gene3D" id="1.25.40.10">
    <property type="entry name" value="Tetratricopeptide repeat domain"/>
    <property type="match status" value="1"/>
</dbReference>
<dbReference type="PANTHER" id="PTHR44688:SF25">
    <property type="entry name" value="HTH LUXR-TYPE DOMAIN-CONTAINING PROTEIN"/>
    <property type="match status" value="1"/>
</dbReference>
<dbReference type="Gene3D" id="3.40.50.300">
    <property type="entry name" value="P-loop containing nucleotide triphosphate hydrolases"/>
    <property type="match status" value="1"/>
</dbReference>
<comment type="caution">
    <text evidence="5">The sequence shown here is derived from an EMBL/GenBank/DDBJ whole genome shotgun (WGS) entry which is preliminary data.</text>
</comment>
<dbReference type="PROSITE" id="PS50043">
    <property type="entry name" value="HTH_LUXR_2"/>
    <property type="match status" value="1"/>
</dbReference>
<reference evidence="5" key="1">
    <citation type="submission" date="2021-01" db="EMBL/GenBank/DDBJ databases">
        <title>Whole genome shotgun sequence of Planobispora takensis NBRC 109077.</title>
        <authorList>
            <person name="Komaki H."/>
            <person name="Tamura T."/>
        </authorList>
    </citation>
    <scope>NUCLEOTIDE SEQUENCE</scope>
    <source>
        <strain evidence="5">NBRC 109077</strain>
    </source>
</reference>
<evidence type="ECO:0000256" key="1">
    <source>
        <dbReference type="ARBA" id="ARBA00023015"/>
    </source>
</evidence>
<dbReference type="InterPro" id="IPR000792">
    <property type="entry name" value="Tscrpt_reg_LuxR_C"/>
</dbReference>
<feature type="domain" description="HTH luxR-type" evidence="4">
    <location>
        <begin position="806"/>
        <end position="871"/>
    </location>
</feature>
<gene>
    <name evidence="5" type="ORF">Pta02_04010</name>
</gene>
<dbReference type="InterPro" id="IPR011990">
    <property type="entry name" value="TPR-like_helical_dom_sf"/>
</dbReference>
<dbReference type="EMBL" id="BOOK01000002">
    <property type="protein sequence ID" value="GIH98392.1"/>
    <property type="molecule type" value="Genomic_DNA"/>
</dbReference>
<sequence length="873" mass="95380">MMVPRTLSDRRDAMVVNSKVVVPEQPPWTVCRTRIVERLRRGAGGSLTVVTGPPGAGKTSAVVSWATADRSPGPIAWVTLDPEDVQPETFWPLVAMALYHAGINVSWEAMDWGRAPGELALDVSAHGRPVILVLDNLHMSHNSEVSRGLTSLLESARPWLRLVVTARRDPALPLHRYRLAGQLTEVRVGHLAFAEREAEPLLAQHGVRLAPAPLRALVRRTEGWAAGLRLAAISLEGHPDPDGFVAQFAGDDKSVVAYLIEEVLDARPDDQRRLLLVTSVPDRVNSELAAELGGVDVGRSFAEVVQDNPFATQLDHGWYRYHPMFAEALRLILRHEAPGDVASLNLRAAAWFARKGLLLDAVRHAVRADDWAYASRLVIGRTAVGRLLGLRPDRLLVDALRGMPDHVTRTEAEPGLVAAAVARAGGDDASCARALRTATELIARLPAARALPARLAAGMIRLTDPGPDDAERVRAVTEVENLLRRLPARSLDDHPEVRALVLASRGRIELGEGRTAEAADAFGSALTFALETDGEFLRRHCLGHLALTECLRSRFVRATELAARAEQLPEVCPAPARRRVAAAHLASAAVALQHVELPRARHELARARVALEEFPDAVMSGMSALITAEVDLVEGLPRRALETVRGTVGGPAWLERRLTLAEADAHTLMGEPAAAREAAERVGEPGDPLSAVVLARAWIGAGDMVTAAKIVHEALAEPGAIPADVRVDAWLLDAYLSYRFTDPSRGRRSLDRALRLGDRDQLLLPFVRSRAWLQPLFRHDPDLVRPYLRLLELLRFQPGTVPASAESAVYGQLSARELDVLRHLSKMMTTEEIASQMYVSVNTVKTHLKSIYRKLAVTRRGEAVRRAKHLSLV</sequence>
<dbReference type="CDD" id="cd06170">
    <property type="entry name" value="LuxR_C_like"/>
    <property type="match status" value="1"/>
</dbReference>
<protein>
    <submittedName>
        <fullName evidence="5">Transcriptional regulator</fullName>
    </submittedName>
</protein>
<dbReference type="GO" id="GO:0006355">
    <property type="term" value="P:regulation of DNA-templated transcription"/>
    <property type="evidence" value="ECO:0007669"/>
    <property type="project" value="InterPro"/>
</dbReference>
<proteinExistence type="predicted"/>
<dbReference type="InterPro" id="IPR027417">
    <property type="entry name" value="P-loop_NTPase"/>
</dbReference>
<dbReference type="Pfam" id="PF00196">
    <property type="entry name" value="GerE"/>
    <property type="match status" value="1"/>
</dbReference>
<name>A0A8J3SQE2_9ACTN</name>
<evidence type="ECO:0000313" key="6">
    <source>
        <dbReference type="Proteomes" id="UP000634476"/>
    </source>
</evidence>